<dbReference type="EMBL" id="NDYC01000004">
    <property type="protein sequence ID" value="OXZ29149.1"/>
    <property type="molecule type" value="Genomic_DNA"/>
</dbReference>
<comment type="caution">
    <text evidence="1">The sequence shown here is derived from an EMBL/GenBank/DDBJ whole genome shotgun (WGS) entry which is preliminary data.</text>
</comment>
<accession>A0A233V9R9</accession>
<gene>
    <name evidence="1" type="ORF">B9N49_00575</name>
</gene>
<evidence type="ECO:0000313" key="2">
    <source>
        <dbReference type="Proteomes" id="UP000215413"/>
    </source>
</evidence>
<protein>
    <recommendedName>
        <fullName evidence="3">HK97 gp10 family phage protein</fullName>
    </recommendedName>
</protein>
<sequence length="140" mass="16084">MEFKIDGLDEELLKIKEFTKALDKEIVEELDDAGVDWRDDLRVNIHKVSGELADKTNLIDAKKKGNTFTVGVSNNLEYAEDYEYGHRQEVGKFVPAIGKRLKKSFVKGQCTFRKAKIKHKKIILERVKARVKKVEGDFSD</sequence>
<dbReference type="Proteomes" id="UP000215413">
    <property type="component" value="Unassembled WGS sequence"/>
</dbReference>
<dbReference type="AlphaFoldDB" id="A0A233V9R9"/>
<evidence type="ECO:0000313" key="1">
    <source>
        <dbReference type="EMBL" id="OXZ29149.1"/>
    </source>
</evidence>
<organism evidence="1 2">
    <name type="scientific">Finegoldia magna</name>
    <name type="common">Peptostreptococcus magnus</name>
    <dbReference type="NCBI Taxonomy" id="1260"/>
    <lineage>
        <taxon>Bacteria</taxon>
        <taxon>Bacillati</taxon>
        <taxon>Bacillota</taxon>
        <taxon>Tissierellia</taxon>
        <taxon>Tissierellales</taxon>
        <taxon>Peptoniphilaceae</taxon>
        <taxon>Finegoldia</taxon>
    </lineage>
</organism>
<reference evidence="2" key="1">
    <citation type="submission" date="2017-04" db="EMBL/GenBank/DDBJ databases">
        <title>Finegoldia magna isolated from orthopedic joint implant-associated infections.</title>
        <authorList>
            <person name="Bjorklund S."/>
            <person name="Bruggemann H."/>
            <person name="Jensen A."/>
            <person name="Hellmark B."/>
            <person name="Soderquist B."/>
        </authorList>
    </citation>
    <scope>NUCLEOTIDE SEQUENCE [LARGE SCALE GENOMIC DNA]</scope>
    <source>
        <strain evidence="2">CCUG 54800</strain>
    </source>
</reference>
<name>A0A233V9R9_FINMA</name>
<evidence type="ECO:0008006" key="3">
    <source>
        <dbReference type="Google" id="ProtNLM"/>
    </source>
</evidence>
<dbReference type="RefSeq" id="WP_094205092.1">
    <property type="nucleotide sequence ID" value="NZ_NDYC01000004.1"/>
</dbReference>
<proteinExistence type="predicted"/>